<keyword evidence="1" id="KW-1133">Transmembrane helix</keyword>
<gene>
    <name evidence="2" type="ORF">KS419_19215</name>
</gene>
<sequence length="249" mass="29564">MFLIIFFIFLIIFDITAQRILTKKFQIEKGKNFFYEHVNDKHKLGERFLLIAMIAIPFIFVFMLGYESIEYYFLGVPCIILIYRTYMEWKYERESKMYVRTIFHFVTAFLLFISITVYTAPEEINKTYQAYAFSADRSISEVIELTLEVEFQKHVFADLMHGTVYMDGEDYFLTSFGKERSDLMKDKFKRDSYNYMIYGDHPGELWISKDFNEMAGQTGTYNELYFAAPAGSREEAENLFKKLSESQSD</sequence>
<proteinExistence type="predicted"/>
<dbReference type="Pfam" id="PF13789">
    <property type="entry name" value="DUF4181"/>
    <property type="match status" value="1"/>
</dbReference>
<organism evidence="2 3">
    <name type="scientific">Evansella tamaricis</name>
    <dbReference type="NCBI Taxonomy" id="2069301"/>
    <lineage>
        <taxon>Bacteria</taxon>
        <taxon>Bacillati</taxon>
        <taxon>Bacillota</taxon>
        <taxon>Bacilli</taxon>
        <taxon>Bacillales</taxon>
        <taxon>Bacillaceae</taxon>
        <taxon>Evansella</taxon>
    </lineage>
</organism>
<keyword evidence="1" id="KW-0812">Transmembrane</keyword>
<feature type="transmembrane region" description="Helical" evidence="1">
    <location>
        <begin position="101"/>
        <end position="120"/>
    </location>
</feature>
<dbReference type="InterPro" id="IPR025441">
    <property type="entry name" value="DUF4181"/>
</dbReference>
<evidence type="ECO:0000313" key="2">
    <source>
        <dbReference type="EMBL" id="MBU9713864.1"/>
    </source>
</evidence>
<feature type="transmembrane region" description="Helical" evidence="1">
    <location>
        <begin position="6"/>
        <end position="22"/>
    </location>
</feature>
<accession>A0ABS6JJK4</accession>
<name>A0ABS6JJK4_9BACI</name>
<reference evidence="2 3" key="1">
    <citation type="submission" date="2021-06" db="EMBL/GenBank/DDBJ databases">
        <title>Bacillus sp. RD4P76, an endophyte from a halophyte.</title>
        <authorList>
            <person name="Sun J.-Q."/>
        </authorList>
    </citation>
    <scope>NUCLEOTIDE SEQUENCE [LARGE SCALE GENOMIC DNA]</scope>
    <source>
        <strain evidence="2 3">CGMCC 1.15917</strain>
    </source>
</reference>
<dbReference type="EMBL" id="JAHQCS010000154">
    <property type="protein sequence ID" value="MBU9713864.1"/>
    <property type="molecule type" value="Genomic_DNA"/>
</dbReference>
<evidence type="ECO:0000313" key="3">
    <source>
        <dbReference type="Proteomes" id="UP000784880"/>
    </source>
</evidence>
<keyword evidence="3" id="KW-1185">Reference proteome</keyword>
<dbReference type="Proteomes" id="UP000784880">
    <property type="component" value="Unassembled WGS sequence"/>
</dbReference>
<feature type="transmembrane region" description="Helical" evidence="1">
    <location>
        <begin position="71"/>
        <end position="89"/>
    </location>
</feature>
<keyword evidence="1" id="KW-0472">Membrane</keyword>
<dbReference type="RefSeq" id="WP_217068045.1">
    <property type="nucleotide sequence ID" value="NZ_JAHQCS010000154.1"/>
</dbReference>
<comment type="caution">
    <text evidence="2">The sequence shown here is derived from an EMBL/GenBank/DDBJ whole genome shotgun (WGS) entry which is preliminary data.</text>
</comment>
<protein>
    <submittedName>
        <fullName evidence="2">DUF4181 domain-containing protein</fullName>
    </submittedName>
</protein>
<evidence type="ECO:0000256" key="1">
    <source>
        <dbReference type="SAM" id="Phobius"/>
    </source>
</evidence>
<feature type="transmembrane region" description="Helical" evidence="1">
    <location>
        <begin position="48"/>
        <end position="65"/>
    </location>
</feature>